<organism evidence="2 3">
    <name type="scientific">Solanum commersonii</name>
    <name type="common">Commerson's wild potato</name>
    <name type="synonym">Commerson's nightshade</name>
    <dbReference type="NCBI Taxonomy" id="4109"/>
    <lineage>
        <taxon>Eukaryota</taxon>
        <taxon>Viridiplantae</taxon>
        <taxon>Streptophyta</taxon>
        <taxon>Embryophyta</taxon>
        <taxon>Tracheophyta</taxon>
        <taxon>Spermatophyta</taxon>
        <taxon>Magnoliopsida</taxon>
        <taxon>eudicotyledons</taxon>
        <taxon>Gunneridae</taxon>
        <taxon>Pentapetalae</taxon>
        <taxon>asterids</taxon>
        <taxon>lamiids</taxon>
        <taxon>Solanales</taxon>
        <taxon>Solanaceae</taxon>
        <taxon>Solanoideae</taxon>
        <taxon>Solaneae</taxon>
        <taxon>Solanum</taxon>
    </lineage>
</organism>
<dbReference type="Proteomes" id="UP000824120">
    <property type="component" value="Chromosome 9"/>
</dbReference>
<dbReference type="OrthoDB" id="1325374at2759"/>
<protein>
    <submittedName>
        <fullName evidence="2">Uncharacterized protein</fullName>
    </submittedName>
</protein>
<comment type="caution">
    <text evidence="2">The sequence shown here is derived from an EMBL/GenBank/DDBJ whole genome shotgun (WGS) entry which is preliminary data.</text>
</comment>
<reference evidence="2 3" key="1">
    <citation type="submission" date="2020-09" db="EMBL/GenBank/DDBJ databases">
        <title>De no assembly of potato wild relative species, Solanum commersonii.</title>
        <authorList>
            <person name="Cho K."/>
        </authorList>
    </citation>
    <scope>NUCLEOTIDE SEQUENCE [LARGE SCALE GENOMIC DNA]</scope>
    <source>
        <strain evidence="2">LZ3.2</strain>
        <tissue evidence="2">Leaf</tissue>
    </source>
</reference>
<feature type="region of interest" description="Disordered" evidence="1">
    <location>
        <begin position="44"/>
        <end position="76"/>
    </location>
</feature>
<gene>
    <name evidence="2" type="ORF">H5410_047007</name>
</gene>
<evidence type="ECO:0000313" key="2">
    <source>
        <dbReference type="EMBL" id="KAG5586573.1"/>
    </source>
</evidence>
<sequence length="76" mass="9011">MEIMDENTNSIRSVKVKIQYDNIPSYCRKCKLQGHMEDECRILHPELKKTTSNPEEETQQNQQRRMRNGKCVGSRK</sequence>
<evidence type="ECO:0000256" key="1">
    <source>
        <dbReference type="SAM" id="MobiDB-lite"/>
    </source>
</evidence>
<dbReference type="EMBL" id="JACXVP010000009">
    <property type="protein sequence ID" value="KAG5586573.1"/>
    <property type="molecule type" value="Genomic_DNA"/>
</dbReference>
<name>A0A9J5XFW1_SOLCO</name>
<accession>A0A9J5XFW1</accession>
<proteinExistence type="predicted"/>
<evidence type="ECO:0000313" key="3">
    <source>
        <dbReference type="Proteomes" id="UP000824120"/>
    </source>
</evidence>
<dbReference type="AlphaFoldDB" id="A0A9J5XFW1"/>
<feature type="compositionally biased region" description="Basic residues" evidence="1">
    <location>
        <begin position="64"/>
        <end position="76"/>
    </location>
</feature>
<keyword evidence="3" id="KW-1185">Reference proteome</keyword>